<comment type="caution">
    <text evidence="1">The sequence shown here is derived from an EMBL/GenBank/DDBJ whole genome shotgun (WGS) entry which is preliminary data.</text>
</comment>
<dbReference type="Proteomes" id="UP000828390">
    <property type="component" value="Unassembled WGS sequence"/>
</dbReference>
<organism evidence="1 2">
    <name type="scientific">Dreissena polymorpha</name>
    <name type="common">Zebra mussel</name>
    <name type="synonym">Mytilus polymorpha</name>
    <dbReference type="NCBI Taxonomy" id="45954"/>
    <lineage>
        <taxon>Eukaryota</taxon>
        <taxon>Metazoa</taxon>
        <taxon>Spiralia</taxon>
        <taxon>Lophotrochozoa</taxon>
        <taxon>Mollusca</taxon>
        <taxon>Bivalvia</taxon>
        <taxon>Autobranchia</taxon>
        <taxon>Heteroconchia</taxon>
        <taxon>Euheterodonta</taxon>
        <taxon>Imparidentia</taxon>
        <taxon>Neoheterodontei</taxon>
        <taxon>Myida</taxon>
        <taxon>Dreissenoidea</taxon>
        <taxon>Dreissenidae</taxon>
        <taxon>Dreissena</taxon>
    </lineage>
</organism>
<protein>
    <submittedName>
        <fullName evidence="1">Uncharacterized protein</fullName>
    </submittedName>
</protein>
<proteinExistence type="predicted"/>
<gene>
    <name evidence="1" type="ORF">DPMN_165621</name>
</gene>
<reference evidence="1" key="2">
    <citation type="submission" date="2020-11" db="EMBL/GenBank/DDBJ databases">
        <authorList>
            <person name="McCartney M.A."/>
            <person name="Auch B."/>
            <person name="Kono T."/>
            <person name="Mallez S."/>
            <person name="Becker A."/>
            <person name="Gohl D.M."/>
            <person name="Silverstein K.A.T."/>
            <person name="Koren S."/>
            <person name="Bechman K.B."/>
            <person name="Herman A."/>
            <person name="Abrahante J.E."/>
            <person name="Garbe J."/>
        </authorList>
    </citation>
    <scope>NUCLEOTIDE SEQUENCE</scope>
    <source>
        <strain evidence="1">Duluth1</strain>
        <tissue evidence="1">Whole animal</tissue>
    </source>
</reference>
<dbReference type="AlphaFoldDB" id="A0A9D4EWG4"/>
<dbReference type="EMBL" id="JAIWYP010000008">
    <property type="protein sequence ID" value="KAH3787497.1"/>
    <property type="molecule type" value="Genomic_DNA"/>
</dbReference>
<evidence type="ECO:0000313" key="1">
    <source>
        <dbReference type="EMBL" id="KAH3787497.1"/>
    </source>
</evidence>
<keyword evidence="2" id="KW-1185">Reference proteome</keyword>
<accession>A0A9D4EWG4</accession>
<reference evidence="1" key="1">
    <citation type="journal article" date="2019" name="bioRxiv">
        <title>The Genome of the Zebra Mussel, Dreissena polymorpha: A Resource for Invasive Species Research.</title>
        <authorList>
            <person name="McCartney M.A."/>
            <person name="Auch B."/>
            <person name="Kono T."/>
            <person name="Mallez S."/>
            <person name="Zhang Y."/>
            <person name="Obille A."/>
            <person name="Becker A."/>
            <person name="Abrahante J.E."/>
            <person name="Garbe J."/>
            <person name="Badalamenti J.P."/>
            <person name="Herman A."/>
            <person name="Mangelson H."/>
            <person name="Liachko I."/>
            <person name="Sullivan S."/>
            <person name="Sone E.D."/>
            <person name="Koren S."/>
            <person name="Silverstein K.A.T."/>
            <person name="Beckman K.B."/>
            <person name="Gohl D.M."/>
        </authorList>
    </citation>
    <scope>NUCLEOTIDE SEQUENCE</scope>
    <source>
        <strain evidence="1">Duluth1</strain>
        <tissue evidence="1">Whole animal</tissue>
    </source>
</reference>
<name>A0A9D4EWG4_DREPO</name>
<evidence type="ECO:0000313" key="2">
    <source>
        <dbReference type="Proteomes" id="UP000828390"/>
    </source>
</evidence>
<sequence length="188" mass="20301">MFSVPTTTPLPEVVVEGRQAEVLHARQEGWLGVNITPLGVNITPEGWLGVNITPAGGLQAQLGVNITPEGWLGVNITPEGWLGVNITPEGWLGVNITPEGWLGNAINHITSPVLVLVLGLDGEVVFDQPYRAAYSNTSSQEFIEAANEFESAQTHLQMTYINEYEYVVSDQSVSNVTIANSPTNALYQ</sequence>